<reference evidence="1" key="1">
    <citation type="submission" date="2022-10" db="EMBL/GenBank/DDBJ databases">
        <title>Genome Sequence of Xylaria curta.</title>
        <authorList>
            <person name="Buettner E."/>
        </authorList>
    </citation>
    <scope>NUCLEOTIDE SEQUENCE</scope>
    <source>
        <strain evidence="1">Babe10</strain>
    </source>
</reference>
<keyword evidence="2" id="KW-1185">Reference proteome</keyword>
<name>A0ACC1NI58_9PEZI</name>
<gene>
    <name evidence="1" type="ORF">NUW58_g7392</name>
</gene>
<sequence>MNSAGVISASGNAGVHIGNNSSIIHNHYPTDSRTETDKAKVRTQFLQRLFTSPYEDRKNRNPKRVDGTCEWFTAHRLFQNWRQETSALLWVSADPGCGKSVLARYLVDEILPSSATRTTCYFFFKGDFVDQRVLEGALCCILYQLFIQNPILLTDEILENFKRSGDRLFASFDNLWDTLIRAIPNHDQGEIVCILDALDECVNQTQLTEVLTQHYSKNEGNSRLKFLVTSRPYIQIQRDFQILKESQPTIHLSGESQEEVDKIAQEITLVIKQRVEELAKRLQLIIEEKQILHEELAVVGHRTYLWVYLVFDVIERAVWLTKDELRATIRNLPRTVEEAYNDILLKSSDPDKAKYILHIIVAADRPLYLTEMVTVLTFQAENQRCYKNLEEATIPPNRLRDTIRETCGLFVVIQDSQIFLLHQTAREFLVRLVPNLPGVFSPSLEWQHSLDLKESHRLLSEICIKYLPIAYSSQEALDRTDPHGMYGLLFENYAACYWADHYRQAHNTKDPNLLNLASQLCDTDSPVCLYWLEVYGLKRRQDPQFHKELPTSLLIASYFGLDSLVNLILKDDQTRLDARGFFCQRTALSWASEKGYDLIVQSLLSRVPKRQVIFRDKLIPKSPIFRDKLSSKYPTIVNQKDMFGQSPLWYAVVNGHQHIVQHLLKRGADVNIKDESGLTPLLWAVDLGHNDIVALLLEKGARQNFEPGDLETRDEYGRSPLLKATDRGNEALVRLLLNRGAEVDALDKDGRTPLIYASSYGHNEIVKLLLSNGANINVLDKYGRTPLIQASMRGYHEIVKLLLSSGAEVDTSDKDSCTPLIYASIHGRNKTVELLLNSGARVNALDKNGQTPLIGASIKGNSVIVKLLLDNGAEIDLLNVFGETALIHASRHGHEAVVKLLLDNGADETRLARLL</sequence>
<proteinExistence type="predicted"/>
<dbReference type="Proteomes" id="UP001143856">
    <property type="component" value="Unassembled WGS sequence"/>
</dbReference>
<dbReference type="EMBL" id="JAPDGR010001907">
    <property type="protein sequence ID" value="KAJ2978764.1"/>
    <property type="molecule type" value="Genomic_DNA"/>
</dbReference>
<accession>A0ACC1NI58</accession>
<protein>
    <submittedName>
        <fullName evidence="1">Uncharacterized protein</fullName>
    </submittedName>
</protein>
<evidence type="ECO:0000313" key="1">
    <source>
        <dbReference type="EMBL" id="KAJ2978764.1"/>
    </source>
</evidence>
<organism evidence="1 2">
    <name type="scientific">Xylaria curta</name>
    <dbReference type="NCBI Taxonomy" id="42375"/>
    <lineage>
        <taxon>Eukaryota</taxon>
        <taxon>Fungi</taxon>
        <taxon>Dikarya</taxon>
        <taxon>Ascomycota</taxon>
        <taxon>Pezizomycotina</taxon>
        <taxon>Sordariomycetes</taxon>
        <taxon>Xylariomycetidae</taxon>
        <taxon>Xylariales</taxon>
        <taxon>Xylariaceae</taxon>
        <taxon>Xylaria</taxon>
    </lineage>
</organism>
<evidence type="ECO:0000313" key="2">
    <source>
        <dbReference type="Proteomes" id="UP001143856"/>
    </source>
</evidence>
<comment type="caution">
    <text evidence="1">The sequence shown here is derived from an EMBL/GenBank/DDBJ whole genome shotgun (WGS) entry which is preliminary data.</text>
</comment>